<evidence type="ECO:0000256" key="1">
    <source>
        <dbReference type="SAM" id="MobiDB-lite"/>
    </source>
</evidence>
<dbReference type="OrthoDB" id="5095213at2759"/>
<name>A0A8H5WVJ2_FUSHE</name>
<dbReference type="EMBL" id="JAAGWQ010000059">
    <property type="protein sequence ID" value="KAF5672560.1"/>
    <property type="molecule type" value="Genomic_DNA"/>
</dbReference>
<dbReference type="AlphaFoldDB" id="A0A8H5WVJ2"/>
<reference evidence="2 3" key="1">
    <citation type="submission" date="2020-05" db="EMBL/GenBank/DDBJ databases">
        <title>Identification and distribution of gene clusters putatively required for synthesis of sphingolipid metabolism inhibitors in phylogenetically diverse species of the filamentous fungus Fusarium.</title>
        <authorList>
            <person name="Kim H.-S."/>
            <person name="Busman M."/>
            <person name="Brown D.W."/>
            <person name="Divon H."/>
            <person name="Uhlig S."/>
            <person name="Proctor R.H."/>
        </authorList>
    </citation>
    <scope>NUCLEOTIDE SEQUENCE [LARGE SCALE GENOMIC DNA]</scope>
    <source>
        <strain evidence="2 3">NRRL 20693</strain>
    </source>
</reference>
<organism evidence="2 3">
    <name type="scientific">Fusarium heterosporum</name>
    <dbReference type="NCBI Taxonomy" id="42747"/>
    <lineage>
        <taxon>Eukaryota</taxon>
        <taxon>Fungi</taxon>
        <taxon>Dikarya</taxon>
        <taxon>Ascomycota</taxon>
        <taxon>Pezizomycotina</taxon>
        <taxon>Sordariomycetes</taxon>
        <taxon>Hypocreomycetidae</taxon>
        <taxon>Hypocreales</taxon>
        <taxon>Nectriaceae</taxon>
        <taxon>Fusarium</taxon>
        <taxon>Fusarium heterosporum species complex</taxon>
    </lineage>
</organism>
<evidence type="ECO:0000313" key="3">
    <source>
        <dbReference type="Proteomes" id="UP000567885"/>
    </source>
</evidence>
<keyword evidence="3" id="KW-1185">Reference proteome</keyword>
<comment type="caution">
    <text evidence="2">The sequence shown here is derived from an EMBL/GenBank/DDBJ whole genome shotgun (WGS) entry which is preliminary data.</text>
</comment>
<proteinExistence type="predicted"/>
<evidence type="ECO:0000313" key="2">
    <source>
        <dbReference type="EMBL" id="KAF5672560.1"/>
    </source>
</evidence>
<protein>
    <submittedName>
        <fullName evidence="2">Uncharacterized protein</fullName>
    </submittedName>
</protein>
<gene>
    <name evidence="2" type="ORF">FHETE_3694</name>
</gene>
<feature type="region of interest" description="Disordered" evidence="1">
    <location>
        <begin position="1"/>
        <end position="72"/>
    </location>
</feature>
<accession>A0A8H5WVJ2</accession>
<dbReference type="Proteomes" id="UP000567885">
    <property type="component" value="Unassembled WGS sequence"/>
</dbReference>
<feature type="compositionally biased region" description="Polar residues" evidence="1">
    <location>
        <begin position="1"/>
        <end position="12"/>
    </location>
</feature>
<sequence>MSSSADKQNMSSTEKDKQKPVMLEVWLHEPKEIASASDVWSSERASVTPRPTTDDTIPRRPKKKNGDVAEAA</sequence>